<evidence type="ECO:0000313" key="14">
    <source>
        <dbReference type="Proteomes" id="UP000281909"/>
    </source>
</evidence>
<dbReference type="RefSeq" id="WP_126365265.1">
    <property type="nucleotide sequence ID" value="NZ_LR134318.1"/>
</dbReference>
<dbReference type="OrthoDB" id="9786910at2"/>
<dbReference type="AlphaFoldDB" id="A0A3S4P9V5"/>
<keyword evidence="5" id="KW-0762">Sugar transport</keyword>
<keyword evidence="10 11" id="KW-0472">Membrane</keyword>
<evidence type="ECO:0000256" key="9">
    <source>
        <dbReference type="ARBA" id="ARBA00023047"/>
    </source>
</evidence>
<dbReference type="GO" id="GO:0015920">
    <property type="term" value="P:lipopolysaccharide transport"/>
    <property type="evidence" value="ECO:0007669"/>
    <property type="project" value="TreeGrafter"/>
</dbReference>
<comment type="similarity">
    <text evidence="2 11">Belongs to the ABC-2 integral membrane protein family.</text>
</comment>
<sequence length="272" mass="30834">MLNFSTSPKEMVSSFWRNRNLIAALVQREVVGRYRGSFMGILWSFFNPVFMLIVYTFVFSVVFKARWSGGSDSKTEFALILFAGLIVFNFFAECFNRSPTLILSNANYVKKVVFPLEILPWITVGSALFHMVISLTVWLLAYLILFGAPHLTVLLFPLIILPLLLMIMGLTWALASLGVYLRDVAQFIGILTTVLMFLSPIFYPASALPEKYQHLLMLNPLTPAIEYARDVLFWGKLPDFTVLGIYLVGSALIAWLGFAWFQKTRKGFADVI</sequence>
<keyword evidence="6 11" id="KW-0812">Transmembrane</keyword>
<keyword evidence="8 11" id="KW-1133">Transmembrane helix</keyword>
<feature type="transmembrane region" description="Helical" evidence="11">
    <location>
        <begin position="41"/>
        <end position="65"/>
    </location>
</feature>
<feature type="transmembrane region" description="Helical" evidence="11">
    <location>
        <begin position="184"/>
        <end position="203"/>
    </location>
</feature>
<feature type="domain" description="ABC transmembrane type-2" evidence="12">
    <location>
        <begin position="39"/>
        <end position="264"/>
    </location>
</feature>
<dbReference type="GO" id="GO:0015774">
    <property type="term" value="P:polysaccharide transport"/>
    <property type="evidence" value="ECO:0007669"/>
    <property type="project" value="UniProtKB-KW"/>
</dbReference>
<evidence type="ECO:0000256" key="3">
    <source>
        <dbReference type="ARBA" id="ARBA00022448"/>
    </source>
</evidence>
<evidence type="ECO:0000256" key="4">
    <source>
        <dbReference type="ARBA" id="ARBA00022475"/>
    </source>
</evidence>
<keyword evidence="7" id="KW-0972">Capsule biogenesis/degradation</keyword>
<evidence type="ECO:0000256" key="2">
    <source>
        <dbReference type="ARBA" id="ARBA00007783"/>
    </source>
</evidence>
<dbReference type="InterPro" id="IPR047817">
    <property type="entry name" value="ABC2_TM_bact-type"/>
</dbReference>
<dbReference type="PANTHER" id="PTHR30413:SF10">
    <property type="entry name" value="CAPSULE POLYSACCHARIDE EXPORT INNER-MEMBRANE PROTEIN CTRC"/>
    <property type="match status" value="1"/>
</dbReference>
<comment type="subcellular location">
    <subcellularLocation>
        <location evidence="11">Cell inner membrane</location>
        <topology evidence="11">Multi-pass membrane protein</topology>
    </subcellularLocation>
    <subcellularLocation>
        <location evidence="1">Cell membrane</location>
        <topology evidence="1">Multi-pass membrane protein</topology>
    </subcellularLocation>
</comment>
<accession>A0A3S4P9V5</accession>
<dbReference type="InterPro" id="IPR000412">
    <property type="entry name" value="ABC_2_transport"/>
</dbReference>
<evidence type="ECO:0000256" key="7">
    <source>
        <dbReference type="ARBA" id="ARBA00022903"/>
    </source>
</evidence>
<keyword evidence="9" id="KW-0625">Polysaccharide transport</keyword>
<feature type="transmembrane region" description="Helical" evidence="11">
    <location>
        <begin position="240"/>
        <end position="261"/>
    </location>
</feature>
<keyword evidence="4 11" id="KW-1003">Cell membrane</keyword>
<evidence type="ECO:0000256" key="6">
    <source>
        <dbReference type="ARBA" id="ARBA00022692"/>
    </source>
</evidence>
<evidence type="ECO:0000256" key="5">
    <source>
        <dbReference type="ARBA" id="ARBA00022597"/>
    </source>
</evidence>
<proteinExistence type="inferred from homology"/>
<dbReference type="InterPro" id="IPR013525">
    <property type="entry name" value="ABC2_TM"/>
</dbReference>
<gene>
    <name evidence="13" type="primary">kpsM_1</name>
    <name evidence="13" type="ORF">NCTC9428_03821</name>
</gene>
<dbReference type="PIRSF" id="PIRSF006648">
    <property type="entry name" value="DrrB"/>
    <property type="match status" value="1"/>
</dbReference>
<dbReference type="PANTHER" id="PTHR30413">
    <property type="entry name" value="INNER MEMBRANE TRANSPORT PERMEASE"/>
    <property type="match status" value="1"/>
</dbReference>
<evidence type="ECO:0000256" key="8">
    <source>
        <dbReference type="ARBA" id="ARBA00022989"/>
    </source>
</evidence>
<evidence type="ECO:0000256" key="11">
    <source>
        <dbReference type="RuleBase" id="RU361157"/>
    </source>
</evidence>
<feature type="transmembrane region" description="Helical" evidence="11">
    <location>
        <begin position="151"/>
        <end position="172"/>
    </location>
</feature>
<dbReference type="GO" id="GO:0140359">
    <property type="term" value="F:ABC-type transporter activity"/>
    <property type="evidence" value="ECO:0007669"/>
    <property type="project" value="InterPro"/>
</dbReference>
<feature type="transmembrane region" description="Helical" evidence="11">
    <location>
        <begin position="77"/>
        <end position="98"/>
    </location>
</feature>
<evidence type="ECO:0000256" key="10">
    <source>
        <dbReference type="ARBA" id="ARBA00023136"/>
    </source>
</evidence>
<dbReference type="PROSITE" id="PS51012">
    <property type="entry name" value="ABC_TM2"/>
    <property type="match status" value="1"/>
</dbReference>
<dbReference type="Pfam" id="PF01061">
    <property type="entry name" value="ABC2_membrane"/>
    <property type="match status" value="1"/>
</dbReference>
<organism evidence="13 14">
    <name type="scientific">Pseudomonas fluorescens</name>
    <dbReference type="NCBI Taxonomy" id="294"/>
    <lineage>
        <taxon>Bacteria</taxon>
        <taxon>Pseudomonadati</taxon>
        <taxon>Pseudomonadota</taxon>
        <taxon>Gammaproteobacteria</taxon>
        <taxon>Pseudomonadales</taxon>
        <taxon>Pseudomonadaceae</taxon>
        <taxon>Pseudomonas</taxon>
    </lineage>
</organism>
<dbReference type="Proteomes" id="UP000281909">
    <property type="component" value="Chromosome"/>
</dbReference>
<dbReference type="EMBL" id="LR134318">
    <property type="protein sequence ID" value="VEF12187.1"/>
    <property type="molecule type" value="Genomic_DNA"/>
</dbReference>
<dbReference type="PRINTS" id="PR00164">
    <property type="entry name" value="ABC2TRNSPORT"/>
</dbReference>
<protein>
    <recommendedName>
        <fullName evidence="11">Transport permease protein</fullName>
    </recommendedName>
</protein>
<keyword evidence="3 11" id="KW-0813">Transport</keyword>
<evidence type="ECO:0000256" key="1">
    <source>
        <dbReference type="ARBA" id="ARBA00004651"/>
    </source>
</evidence>
<feature type="transmembrane region" description="Helical" evidence="11">
    <location>
        <begin position="118"/>
        <end position="144"/>
    </location>
</feature>
<dbReference type="GO" id="GO:0043190">
    <property type="term" value="C:ATP-binding cassette (ABC) transporter complex"/>
    <property type="evidence" value="ECO:0007669"/>
    <property type="project" value="InterPro"/>
</dbReference>
<evidence type="ECO:0000313" key="13">
    <source>
        <dbReference type="EMBL" id="VEF12187.1"/>
    </source>
</evidence>
<evidence type="ECO:0000259" key="12">
    <source>
        <dbReference type="PROSITE" id="PS51012"/>
    </source>
</evidence>
<reference evidence="13 14" key="1">
    <citation type="submission" date="2018-12" db="EMBL/GenBank/DDBJ databases">
        <authorList>
            <consortium name="Pathogen Informatics"/>
        </authorList>
    </citation>
    <scope>NUCLEOTIDE SEQUENCE [LARGE SCALE GENOMIC DNA]</scope>
    <source>
        <strain evidence="13 14">NCTC9428</strain>
    </source>
</reference>
<name>A0A3S4P9V5_PSEFL</name>